<dbReference type="EMBL" id="JASBWS010000179">
    <property type="protein sequence ID" value="KAJ9092290.1"/>
    <property type="molecule type" value="Genomic_DNA"/>
</dbReference>
<organism evidence="1 2">
    <name type="scientific">Naganishia adeliensis</name>
    <dbReference type="NCBI Taxonomy" id="92952"/>
    <lineage>
        <taxon>Eukaryota</taxon>
        <taxon>Fungi</taxon>
        <taxon>Dikarya</taxon>
        <taxon>Basidiomycota</taxon>
        <taxon>Agaricomycotina</taxon>
        <taxon>Tremellomycetes</taxon>
        <taxon>Filobasidiales</taxon>
        <taxon>Filobasidiaceae</taxon>
        <taxon>Naganishia</taxon>
    </lineage>
</organism>
<gene>
    <name evidence="1" type="ORF">QFC20_007418</name>
</gene>
<evidence type="ECO:0000313" key="1">
    <source>
        <dbReference type="EMBL" id="KAJ9092290.1"/>
    </source>
</evidence>
<reference evidence="1" key="1">
    <citation type="submission" date="2023-04" db="EMBL/GenBank/DDBJ databases">
        <title>Draft Genome sequencing of Naganishia species isolated from polar environments using Oxford Nanopore Technology.</title>
        <authorList>
            <person name="Leo P."/>
            <person name="Venkateswaran K."/>
        </authorList>
    </citation>
    <scope>NUCLEOTIDE SEQUENCE</scope>
    <source>
        <strain evidence="1">MNA-CCFEE 5262</strain>
    </source>
</reference>
<accession>A0ACC2UYX5</accession>
<evidence type="ECO:0000313" key="2">
    <source>
        <dbReference type="Proteomes" id="UP001230649"/>
    </source>
</evidence>
<name>A0ACC2UYX5_9TREE</name>
<keyword evidence="2" id="KW-1185">Reference proteome</keyword>
<dbReference type="Proteomes" id="UP001230649">
    <property type="component" value="Unassembled WGS sequence"/>
</dbReference>
<sequence>MPLLIKSLQSYHAPNRLDSRIFIGMLLALVAGEKNLIIDVDVNELTTQFRHEGGRPLPFAKTLAQDGAGFGHKETLALAEIRVQAMVEYPSQKDVDWSRIQRPIPSKKDNEELPEDDRPGSPPAAGSFDGTFTVWPSNQTLADVTDTNSGVPSFSTTTSNSPYSETGLPSSPQQNVGMLPHVLVLTRLHKAHRSVQARIWDMIPDYDLLEGKGADSPAEHHGDRTNHVYEQDLPSGFFVIWIRLSGDKHKHVARSLLDRFALSCSADEWSEPHSEAALTGTTTATPRIDPILDSEISDIVTSLLSLPTLSVNLTSATVTDLKAFVRVSRVLFRPFTWRTELLNPEISGRQYDQRKKLQEALDQEECLRGVNLEEELASGA</sequence>
<protein>
    <submittedName>
        <fullName evidence="1">Uncharacterized protein</fullName>
    </submittedName>
</protein>
<proteinExistence type="predicted"/>
<comment type="caution">
    <text evidence="1">The sequence shown here is derived from an EMBL/GenBank/DDBJ whole genome shotgun (WGS) entry which is preliminary data.</text>
</comment>